<dbReference type="PANTHER" id="PTHR23272">
    <property type="entry name" value="BED FINGER-RELATED"/>
    <property type="match status" value="1"/>
</dbReference>
<dbReference type="EnsemblPlants" id="AET6Gv20369900.12">
    <property type="protein sequence ID" value="AET6Gv20369900.12"/>
    <property type="gene ID" value="AET6Gv20369900"/>
</dbReference>
<dbReference type="InterPro" id="IPR008906">
    <property type="entry name" value="HATC_C_dom"/>
</dbReference>
<reference evidence="4" key="2">
    <citation type="journal article" date="2017" name="Nat. Plants">
        <title>The Aegilops tauschii genome reveals multiple impacts of transposons.</title>
        <authorList>
            <person name="Zhao G."/>
            <person name="Zou C."/>
            <person name="Li K."/>
            <person name="Wang K."/>
            <person name="Li T."/>
            <person name="Gao L."/>
            <person name="Zhang X."/>
            <person name="Wang H."/>
            <person name="Yang Z."/>
            <person name="Liu X."/>
            <person name="Jiang W."/>
            <person name="Mao L."/>
            <person name="Kong X."/>
            <person name="Jiao Y."/>
            <person name="Jia J."/>
        </authorList>
    </citation>
    <scope>NUCLEOTIDE SEQUENCE [LARGE SCALE GENOMIC DNA]</scope>
    <source>
        <strain evidence="4">cv. AL8/78</strain>
    </source>
</reference>
<reference evidence="3" key="5">
    <citation type="journal article" date="2021" name="G3 (Bethesda)">
        <title>Aegilops tauschii genome assembly Aet v5.0 features greater sequence contiguity and improved annotation.</title>
        <authorList>
            <person name="Wang L."/>
            <person name="Zhu T."/>
            <person name="Rodriguez J.C."/>
            <person name="Deal K.R."/>
            <person name="Dubcovsky J."/>
            <person name="McGuire P.E."/>
            <person name="Lux T."/>
            <person name="Spannagl M."/>
            <person name="Mayer K.F.X."/>
            <person name="Baldrich P."/>
            <person name="Meyers B.C."/>
            <person name="Huo N."/>
            <person name="Gu Y.Q."/>
            <person name="Zhou H."/>
            <person name="Devos K.M."/>
            <person name="Bennetzen J.L."/>
            <person name="Unver T."/>
            <person name="Budak H."/>
            <person name="Gulick P.J."/>
            <person name="Galiba G."/>
            <person name="Kalapos B."/>
            <person name="Nelson D.R."/>
            <person name="Li P."/>
            <person name="You F.M."/>
            <person name="Luo M.C."/>
            <person name="Dvorak J."/>
        </authorList>
    </citation>
    <scope>NUCLEOTIDE SEQUENCE [LARGE SCALE GENOMIC DNA]</scope>
    <source>
        <strain evidence="3">cv. AL8/78</strain>
    </source>
</reference>
<feature type="region of interest" description="Disordered" evidence="1">
    <location>
        <begin position="1"/>
        <end position="47"/>
    </location>
</feature>
<dbReference type="PANTHER" id="PTHR23272:SF187">
    <property type="entry name" value="AC9 TRANSPOSASE-RELATED"/>
    <property type="match status" value="1"/>
</dbReference>
<feature type="compositionally biased region" description="Low complexity" evidence="1">
    <location>
        <begin position="22"/>
        <end position="34"/>
    </location>
</feature>
<sequence length="305" mass="33069">RERSIASSTPLLHNPSRRILSRSHPQAAAAALSRSRSHPQAAVAAHRPIPVAASCRIPGPLSSRATGSPPPPSSRDAGSPPQATSVLVGCWIPCQAPPLPSPASTAAVVSISFFLQGFTAAVSSKHYRRRLHLVFLQGLTAAVSSKQYRRRLHLVFLQGFTSPEQHRRHHHAGAAPPPSSVSARTGLIFVEEEIIHRPEGLDIINWWQFGGIKYPTLRRMAHDILAIPVTTVASESAFSTSGRILSAHRCSPAPNMTEALMCMQAWSRADMLGDCNSTLFADFETVLKDDTEMMEVDDQSILTEA</sequence>
<dbReference type="InterPro" id="IPR012337">
    <property type="entry name" value="RNaseH-like_sf"/>
</dbReference>
<feature type="region of interest" description="Disordered" evidence="1">
    <location>
        <begin position="60"/>
        <end position="82"/>
    </location>
</feature>
<reference evidence="4" key="1">
    <citation type="journal article" date="2014" name="Science">
        <title>Ancient hybridizations among the ancestral genomes of bread wheat.</title>
        <authorList>
            <consortium name="International Wheat Genome Sequencing Consortium,"/>
            <person name="Marcussen T."/>
            <person name="Sandve S.R."/>
            <person name="Heier L."/>
            <person name="Spannagl M."/>
            <person name="Pfeifer M."/>
            <person name="Jakobsen K.S."/>
            <person name="Wulff B.B."/>
            <person name="Steuernagel B."/>
            <person name="Mayer K.F."/>
            <person name="Olsen O.A."/>
        </authorList>
    </citation>
    <scope>NUCLEOTIDE SEQUENCE [LARGE SCALE GENOMIC DNA]</scope>
    <source>
        <strain evidence="4">cv. AL8/78</strain>
    </source>
</reference>
<reference evidence="3" key="4">
    <citation type="submission" date="2019-03" db="UniProtKB">
        <authorList>
            <consortium name="EnsemblPlants"/>
        </authorList>
    </citation>
    <scope>IDENTIFICATION</scope>
</reference>
<dbReference type="GO" id="GO:0046983">
    <property type="term" value="F:protein dimerization activity"/>
    <property type="evidence" value="ECO:0007669"/>
    <property type="project" value="InterPro"/>
</dbReference>
<accession>A0A453NGQ7</accession>
<proteinExistence type="predicted"/>
<feature type="compositionally biased region" description="Polar residues" evidence="1">
    <location>
        <begin position="1"/>
        <end position="11"/>
    </location>
</feature>
<dbReference type="Pfam" id="PF05699">
    <property type="entry name" value="Dimer_Tnp_hAT"/>
    <property type="match status" value="1"/>
</dbReference>
<protein>
    <recommendedName>
        <fullName evidence="2">HAT C-terminal dimerisation domain-containing protein</fullName>
    </recommendedName>
</protein>
<evidence type="ECO:0000259" key="2">
    <source>
        <dbReference type="Pfam" id="PF05699"/>
    </source>
</evidence>
<evidence type="ECO:0000313" key="3">
    <source>
        <dbReference type="EnsemblPlants" id="AET6Gv20369900.12"/>
    </source>
</evidence>
<keyword evidence="4" id="KW-1185">Reference proteome</keyword>
<name>A0A453NGQ7_AEGTS</name>
<dbReference type="SUPFAM" id="SSF53098">
    <property type="entry name" value="Ribonuclease H-like"/>
    <property type="match status" value="1"/>
</dbReference>
<reference evidence="3" key="3">
    <citation type="journal article" date="2017" name="Nature">
        <title>Genome sequence of the progenitor of the wheat D genome Aegilops tauschii.</title>
        <authorList>
            <person name="Luo M.C."/>
            <person name="Gu Y.Q."/>
            <person name="Puiu D."/>
            <person name="Wang H."/>
            <person name="Twardziok S.O."/>
            <person name="Deal K.R."/>
            <person name="Huo N."/>
            <person name="Zhu T."/>
            <person name="Wang L."/>
            <person name="Wang Y."/>
            <person name="McGuire P.E."/>
            <person name="Liu S."/>
            <person name="Long H."/>
            <person name="Ramasamy R.K."/>
            <person name="Rodriguez J.C."/>
            <person name="Van S.L."/>
            <person name="Yuan L."/>
            <person name="Wang Z."/>
            <person name="Xia Z."/>
            <person name="Xiao L."/>
            <person name="Anderson O.D."/>
            <person name="Ouyang S."/>
            <person name="Liang Y."/>
            <person name="Zimin A.V."/>
            <person name="Pertea G."/>
            <person name="Qi P."/>
            <person name="Bennetzen J.L."/>
            <person name="Dai X."/>
            <person name="Dawson M.W."/>
            <person name="Muller H.G."/>
            <person name="Kugler K."/>
            <person name="Rivarola-Duarte L."/>
            <person name="Spannagl M."/>
            <person name="Mayer K.F.X."/>
            <person name="Lu F.H."/>
            <person name="Bevan M.W."/>
            <person name="Leroy P."/>
            <person name="Li P."/>
            <person name="You F.M."/>
            <person name="Sun Q."/>
            <person name="Liu Z."/>
            <person name="Lyons E."/>
            <person name="Wicker T."/>
            <person name="Salzberg S.L."/>
            <person name="Devos K.M."/>
            <person name="Dvorak J."/>
        </authorList>
    </citation>
    <scope>NUCLEOTIDE SEQUENCE [LARGE SCALE GENOMIC DNA]</scope>
    <source>
        <strain evidence="3">cv. AL8/78</strain>
    </source>
</reference>
<organism evidence="3 4">
    <name type="scientific">Aegilops tauschii subsp. strangulata</name>
    <name type="common">Goatgrass</name>
    <dbReference type="NCBI Taxonomy" id="200361"/>
    <lineage>
        <taxon>Eukaryota</taxon>
        <taxon>Viridiplantae</taxon>
        <taxon>Streptophyta</taxon>
        <taxon>Embryophyta</taxon>
        <taxon>Tracheophyta</taxon>
        <taxon>Spermatophyta</taxon>
        <taxon>Magnoliopsida</taxon>
        <taxon>Liliopsida</taxon>
        <taxon>Poales</taxon>
        <taxon>Poaceae</taxon>
        <taxon>BOP clade</taxon>
        <taxon>Pooideae</taxon>
        <taxon>Triticodae</taxon>
        <taxon>Triticeae</taxon>
        <taxon>Triticinae</taxon>
        <taxon>Aegilops</taxon>
    </lineage>
</organism>
<evidence type="ECO:0000256" key="1">
    <source>
        <dbReference type="SAM" id="MobiDB-lite"/>
    </source>
</evidence>
<dbReference type="STRING" id="200361.A0A453NGQ7"/>
<dbReference type="Gramene" id="AET6Gv20369900.12">
    <property type="protein sequence ID" value="AET6Gv20369900.12"/>
    <property type="gene ID" value="AET6Gv20369900"/>
</dbReference>
<evidence type="ECO:0000313" key="4">
    <source>
        <dbReference type="Proteomes" id="UP000015105"/>
    </source>
</evidence>
<dbReference type="Proteomes" id="UP000015105">
    <property type="component" value="Chromosome 6D"/>
</dbReference>
<feature type="domain" description="HAT C-terminal dimerisation" evidence="2">
    <location>
        <begin position="190"/>
        <end position="266"/>
    </location>
</feature>
<dbReference type="AlphaFoldDB" id="A0A453NGQ7"/>